<evidence type="ECO:0000256" key="4">
    <source>
        <dbReference type="ARBA" id="ARBA00022448"/>
    </source>
</evidence>
<dbReference type="Proteomes" id="UP000199308">
    <property type="component" value="Unassembled WGS sequence"/>
</dbReference>
<accession>A0A1H9Y0C2</accession>
<dbReference type="RefSeq" id="WP_093326620.1">
    <property type="nucleotide sequence ID" value="NZ_AP027363.1"/>
</dbReference>
<dbReference type="PROSITE" id="PS00201">
    <property type="entry name" value="FLAVODOXIN"/>
    <property type="match status" value="1"/>
</dbReference>
<dbReference type="InterPro" id="IPR001226">
    <property type="entry name" value="Flavodoxin_CS"/>
</dbReference>
<evidence type="ECO:0000256" key="8">
    <source>
        <dbReference type="PIRNR" id="PIRNR038996"/>
    </source>
</evidence>
<reference evidence="10 11" key="1">
    <citation type="submission" date="2016-10" db="EMBL/GenBank/DDBJ databases">
        <authorList>
            <person name="de Groot N.N."/>
        </authorList>
    </citation>
    <scope>NUCLEOTIDE SEQUENCE [LARGE SCALE GENOMIC DNA]</scope>
    <source>
        <strain evidence="10 11">DSM 19706</strain>
    </source>
</reference>
<keyword evidence="5 8" id="KW-0285">Flavoprotein</keyword>
<evidence type="ECO:0000256" key="1">
    <source>
        <dbReference type="ARBA" id="ARBA00001917"/>
    </source>
</evidence>
<dbReference type="EMBL" id="FOHK01000001">
    <property type="protein sequence ID" value="SES62200.1"/>
    <property type="molecule type" value="Genomic_DNA"/>
</dbReference>
<dbReference type="GO" id="GO:0009055">
    <property type="term" value="F:electron transfer activity"/>
    <property type="evidence" value="ECO:0007669"/>
    <property type="project" value="UniProtKB-UniRule"/>
</dbReference>
<dbReference type="OrthoDB" id="359268at2"/>
<dbReference type="PANTHER" id="PTHR42809">
    <property type="entry name" value="FLAVODOXIN 2"/>
    <property type="match status" value="1"/>
</dbReference>
<dbReference type="NCBIfam" id="TIGR01752">
    <property type="entry name" value="flav_long"/>
    <property type="match status" value="1"/>
</dbReference>
<dbReference type="NCBIfam" id="NF009023">
    <property type="entry name" value="PRK12359.1"/>
    <property type="match status" value="1"/>
</dbReference>
<evidence type="ECO:0000259" key="9">
    <source>
        <dbReference type="PROSITE" id="PS50902"/>
    </source>
</evidence>
<dbReference type="InterPro" id="IPR008254">
    <property type="entry name" value="Flavodoxin/NO_synth"/>
</dbReference>
<dbReference type="PIRSF" id="PIRSF038996">
    <property type="entry name" value="FldA"/>
    <property type="match status" value="1"/>
</dbReference>
<dbReference type="InterPro" id="IPR010086">
    <property type="entry name" value="Flavodoxin_lc"/>
</dbReference>
<keyword evidence="7 8" id="KW-0249">Electron transport</keyword>
<evidence type="ECO:0000256" key="5">
    <source>
        <dbReference type="ARBA" id="ARBA00022630"/>
    </source>
</evidence>
<dbReference type="PROSITE" id="PS50902">
    <property type="entry name" value="FLAVODOXIN_LIKE"/>
    <property type="match status" value="1"/>
</dbReference>
<dbReference type="STRING" id="349064.SAMN05660429_00008"/>
<keyword evidence="6 8" id="KW-0288">FMN</keyword>
<gene>
    <name evidence="10" type="ORF">SAMN05660429_00008</name>
</gene>
<dbReference type="InterPro" id="IPR050619">
    <property type="entry name" value="Flavodoxin"/>
</dbReference>
<dbReference type="Pfam" id="PF00258">
    <property type="entry name" value="Flavodoxin_1"/>
    <property type="match status" value="1"/>
</dbReference>
<dbReference type="Gene3D" id="3.40.50.360">
    <property type="match status" value="1"/>
</dbReference>
<name>A0A1H9Y0C2_THASX</name>
<evidence type="ECO:0000256" key="2">
    <source>
        <dbReference type="ARBA" id="ARBA00003297"/>
    </source>
</evidence>
<evidence type="ECO:0000256" key="6">
    <source>
        <dbReference type="ARBA" id="ARBA00022643"/>
    </source>
</evidence>
<protein>
    <recommendedName>
        <fullName evidence="8">Flavodoxin</fullName>
    </recommendedName>
</protein>
<sequence length="174" mass="19830">MKIGLFYGSSTCYTEMAAEKIQAHFGSDTLDIFNIKDTPIAHCHQYDIIIFGISTWDYGELQEDWESHWEQVGELQLEGKIVALYGMGDQIGYTDWFQDALGLLHEALQVTGAYIIGQWPNQGYEFAKSKALTEDKSHFVGLALDEDNQYMLSDERIATWCQQLQNELDDILSS</sequence>
<comment type="cofactor">
    <cofactor evidence="1 8">
        <name>FMN</name>
        <dbReference type="ChEBI" id="CHEBI:58210"/>
    </cofactor>
</comment>
<evidence type="ECO:0000256" key="3">
    <source>
        <dbReference type="ARBA" id="ARBA00005267"/>
    </source>
</evidence>
<dbReference type="AlphaFoldDB" id="A0A1H9Y0C2"/>
<evidence type="ECO:0000313" key="11">
    <source>
        <dbReference type="Proteomes" id="UP000199308"/>
    </source>
</evidence>
<feature type="domain" description="Flavodoxin-like" evidence="9">
    <location>
        <begin position="3"/>
        <end position="165"/>
    </location>
</feature>
<dbReference type="InterPro" id="IPR029039">
    <property type="entry name" value="Flavoprotein-like_sf"/>
</dbReference>
<proteinExistence type="inferred from homology"/>
<dbReference type="NCBIfam" id="NF006739">
    <property type="entry name" value="PRK09267.1-5"/>
    <property type="match status" value="1"/>
</dbReference>
<keyword evidence="11" id="KW-1185">Reference proteome</keyword>
<keyword evidence="4 8" id="KW-0813">Transport</keyword>
<evidence type="ECO:0000313" key="10">
    <source>
        <dbReference type="EMBL" id="SES62200.1"/>
    </source>
</evidence>
<comment type="similarity">
    <text evidence="3 8">Belongs to the flavodoxin family.</text>
</comment>
<dbReference type="PANTHER" id="PTHR42809:SF3">
    <property type="entry name" value="FLAVODOXIN 2"/>
    <property type="match status" value="1"/>
</dbReference>
<organism evidence="10 11">
    <name type="scientific">Thalassotalea agarivorans</name>
    <name type="common">Thalassomonas agarivorans</name>
    <dbReference type="NCBI Taxonomy" id="349064"/>
    <lineage>
        <taxon>Bacteria</taxon>
        <taxon>Pseudomonadati</taxon>
        <taxon>Pseudomonadota</taxon>
        <taxon>Gammaproteobacteria</taxon>
        <taxon>Alteromonadales</taxon>
        <taxon>Colwelliaceae</taxon>
        <taxon>Thalassotalea</taxon>
    </lineage>
</organism>
<evidence type="ECO:0000256" key="7">
    <source>
        <dbReference type="ARBA" id="ARBA00022982"/>
    </source>
</evidence>
<dbReference type="GO" id="GO:0010181">
    <property type="term" value="F:FMN binding"/>
    <property type="evidence" value="ECO:0007669"/>
    <property type="project" value="UniProtKB-UniRule"/>
</dbReference>
<dbReference type="SUPFAM" id="SSF52218">
    <property type="entry name" value="Flavoproteins"/>
    <property type="match status" value="1"/>
</dbReference>
<comment type="function">
    <text evidence="2 8">Low-potential electron donor to a number of redox enzymes.</text>
</comment>